<dbReference type="RefSeq" id="WP_171778813.1">
    <property type="nucleotide sequence ID" value="NZ_CP045273.1"/>
</dbReference>
<keyword evidence="1" id="KW-0614">Plasmid</keyword>
<protein>
    <submittedName>
        <fullName evidence="1">Uncharacterized protein</fullName>
    </submittedName>
</protein>
<geneLocation type="plasmid" evidence="2">
    <name>pfdu301a</name>
</geneLocation>
<dbReference type="Proteomes" id="UP000501076">
    <property type="component" value="Plasmid pFDU301A"/>
</dbReference>
<dbReference type="AlphaFoldDB" id="A0A6M6E5M5"/>
<evidence type="ECO:0000313" key="1">
    <source>
        <dbReference type="EMBL" id="QJX80814.1"/>
    </source>
</evidence>
<dbReference type="EMBL" id="CP045273">
    <property type="protein sequence ID" value="QJX80814.1"/>
    <property type="molecule type" value="Genomic_DNA"/>
</dbReference>
<sequence length="193" mass="22573">MLFKREKNNDYVLPLKKLEFVSTMAVAANYFRTFVVDSKGQGYIFGDAFTIFTYRNKESDLQFNGYLKIPVDVSFKMLDGLGMLLKEGNDIQATIRFKDTEYVLMESKGLFYNVVKELKEKSGQKVETMSGFVGPYSIDQVGLNSLLDEFRVVGEEEEQRFEEFKNKFLTQEAIKKEYKYFCSYQSKVKRHFD</sequence>
<name>A0A6M6E5M5_PRIMG</name>
<gene>
    <name evidence="1" type="ORF">FDZ14_32510</name>
</gene>
<accession>A0A6M6E5M5</accession>
<organism evidence="1 2">
    <name type="scientific">Priestia megaterium</name>
    <name type="common">Bacillus megaterium</name>
    <dbReference type="NCBI Taxonomy" id="1404"/>
    <lineage>
        <taxon>Bacteria</taxon>
        <taxon>Bacillati</taxon>
        <taxon>Bacillota</taxon>
        <taxon>Bacilli</taxon>
        <taxon>Bacillales</taxon>
        <taxon>Bacillaceae</taxon>
        <taxon>Priestia</taxon>
    </lineage>
</organism>
<evidence type="ECO:0000313" key="2">
    <source>
        <dbReference type="Proteomes" id="UP000501076"/>
    </source>
</evidence>
<reference evidence="1 2" key="1">
    <citation type="submission" date="2019-10" db="EMBL/GenBank/DDBJ databases">
        <title>Complete genome sequences for adaption low water activity.</title>
        <authorList>
            <person name="Zhao L."/>
            <person name="Zhong J."/>
        </authorList>
    </citation>
    <scope>NUCLEOTIDE SEQUENCE [LARGE SCALE GENOMIC DNA]</scope>
    <source>
        <strain evidence="1 2">FDU301</strain>
        <plasmid evidence="2">pfdu301a</plasmid>
    </source>
</reference>
<proteinExistence type="predicted"/>